<keyword evidence="3" id="KW-1185">Reference proteome</keyword>
<organism evidence="2 3">
    <name type="scientific">Portunus trituberculatus</name>
    <name type="common">Swimming crab</name>
    <name type="synonym">Neptunus trituberculatus</name>
    <dbReference type="NCBI Taxonomy" id="210409"/>
    <lineage>
        <taxon>Eukaryota</taxon>
        <taxon>Metazoa</taxon>
        <taxon>Ecdysozoa</taxon>
        <taxon>Arthropoda</taxon>
        <taxon>Crustacea</taxon>
        <taxon>Multicrustacea</taxon>
        <taxon>Malacostraca</taxon>
        <taxon>Eumalacostraca</taxon>
        <taxon>Eucarida</taxon>
        <taxon>Decapoda</taxon>
        <taxon>Pleocyemata</taxon>
        <taxon>Brachyura</taxon>
        <taxon>Eubrachyura</taxon>
        <taxon>Portunoidea</taxon>
        <taxon>Portunidae</taxon>
        <taxon>Portuninae</taxon>
        <taxon>Portunus</taxon>
    </lineage>
</organism>
<name>A0A5B7GBP1_PORTR</name>
<feature type="region of interest" description="Disordered" evidence="1">
    <location>
        <begin position="107"/>
        <end position="143"/>
    </location>
</feature>
<dbReference type="EMBL" id="VSRR010012761">
    <property type="protein sequence ID" value="MPC54946.1"/>
    <property type="molecule type" value="Genomic_DNA"/>
</dbReference>
<sequence length="143" mass="15331">MLCGQEENVVLSFVQPAATLKVSRSRAVLVWSFISMRLMIQFPRIPHHASSPARHSSCSSVLCARSDGSVPVCHSQSERPPNIPTDYDESSGVGYICMLAISVAPAESSEGHGGLSEPRRITPYRPTGEFTPSLTSASESRGG</sequence>
<reference evidence="2 3" key="1">
    <citation type="submission" date="2019-05" db="EMBL/GenBank/DDBJ databases">
        <title>Another draft genome of Portunus trituberculatus and its Hox gene families provides insights of decapod evolution.</title>
        <authorList>
            <person name="Jeong J.-H."/>
            <person name="Song I."/>
            <person name="Kim S."/>
            <person name="Choi T."/>
            <person name="Kim D."/>
            <person name="Ryu S."/>
            <person name="Kim W."/>
        </authorList>
    </citation>
    <scope>NUCLEOTIDE SEQUENCE [LARGE SCALE GENOMIC DNA]</scope>
    <source>
        <tissue evidence="2">Muscle</tissue>
    </source>
</reference>
<feature type="compositionally biased region" description="Polar residues" evidence="1">
    <location>
        <begin position="130"/>
        <end position="143"/>
    </location>
</feature>
<evidence type="ECO:0000313" key="3">
    <source>
        <dbReference type="Proteomes" id="UP000324222"/>
    </source>
</evidence>
<gene>
    <name evidence="2" type="ORF">E2C01_048876</name>
</gene>
<accession>A0A5B7GBP1</accession>
<dbReference type="AlphaFoldDB" id="A0A5B7GBP1"/>
<comment type="caution">
    <text evidence="2">The sequence shown here is derived from an EMBL/GenBank/DDBJ whole genome shotgun (WGS) entry which is preliminary data.</text>
</comment>
<evidence type="ECO:0000256" key="1">
    <source>
        <dbReference type="SAM" id="MobiDB-lite"/>
    </source>
</evidence>
<dbReference type="Proteomes" id="UP000324222">
    <property type="component" value="Unassembled WGS sequence"/>
</dbReference>
<protein>
    <submittedName>
        <fullName evidence="2">Uncharacterized protein</fullName>
    </submittedName>
</protein>
<proteinExistence type="predicted"/>
<evidence type="ECO:0000313" key="2">
    <source>
        <dbReference type="EMBL" id="MPC54946.1"/>
    </source>
</evidence>